<dbReference type="OrthoDB" id="4864772at2"/>
<proteinExistence type="predicted"/>
<dbReference type="PATRIC" id="fig|656366.3.peg.1476"/>
<evidence type="ECO:0000256" key="1">
    <source>
        <dbReference type="SAM" id="Phobius"/>
    </source>
</evidence>
<keyword evidence="1" id="KW-0812">Transmembrane</keyword>
<feature type="transmembrane region" description="Helical" evidence="1">
    <location>
        <begin position="29"/>
        <end position="49"/>
    </location>
</feature>
<feature type="transmembrane region" description="Helical" evidence="1">
    <location>
        <begin position="70"/>
        <end position="89"/>
    </location>
</feature>
<organism evidence="2 3">
    <name type="scientific">Arthrobacter alpinus</name>
    <dbReference type="NCBI Taxonomy" id="656366"/>
    <lineage>
        <taxon>Bacteria</taxon>
        <taxon>Bacillati</taxon>
        <taxon>Actinomycetota</taxon>
        <taxon>Actinomycetes</taxon>
        <taxon>Micrococcales</taxon>
        <taxon>Micrococcaceae</taxon>
        <taxon>Arthrobacter</taxon>
    </lineage>
</organism>
<accession>A0A0M4QQH4</accession>
<sequence>MVPLAALCAVATLLWPAARRRLGAATPVLGLAAVVLVFFTQQAGDWLLARVGHMSAILAHAAAGRTLLPWAWGLLGASLAAWLWHRLSIWARLAARWGTGWAAGVACVFMAAVLAVCVGITANVVVIGEAGTRAVWGAVLV</sequence>
<gene>
    <name evidence="2" type="ORF">AOC05_06895</name>
</gene>
<keyword evidence="1" id="KW-0472">Membrane</keyword>
<keyword evidence="3" id="KW-1185">Reference proteome</keyword>
<feature type="transmembrane region" description="Helical" evidence="1">
    <location>
        <begin position="101"/>
        <end position="126"/>
    </location>
</feature>
<evidence type="ECO:0000313" key="2">
    <source>
        <dbReference type="EMBL" id="ALE94060.1"/>
    </source>
</evidence>
<reference evidence="3" key="1">
    <citation type="submission" date="2015-09" db="EMBL/GenBank/DDBJ databases">
        <title>Complete genome of Arthrobacter alpinus strain R3.8.</title>
        <authorList>
            <person name="See-Too W.S."/>
            <person name="Chan K.G."/>
        </authorList>
    </citation>
    <scope>NUCLEOTIDE SEQUENCE [LARGE SCALE GENOMIC DNA]</scope>
    <source>
        <strain evidence="3">R3.8</strain>
    </source>
</reference>
<name>A0A0M4QQH4_9MICC</name>
<keyword evidence="1" id="KW-1133">Transmembrane helix</keyword>
<dbReference type="EMBL" id="CP012677">
    <property type="protein sequence ID" value="ALE94060.1"/>
    <property type="molecule type" value="Genomic_DNA"/>
</dbReference>
<dbReference type="Proteomes" id="UP000062833">
    <property type="component" value="Chromosome"/>
</dbReference>
<dbReference type="AlphaFoldDB" id="A0A0M4QQH4"/>
<evidence type="ECO:0000313" key="3">
    <source>
        <dbReference type="Proteomes" id="UP000062833"/>
    </source>
</evidence>
<dbReference type="KEGG" id="aaq:AOC05_06895"/>
<protein>
    <submittedName>
        <fullName evidence="2">Uncharacterized protein</fullName>
    </submittedName>
</protein>